<dbReference type="InterPro" id="IPR035892">
    <property type="entry name" value="C2_domain_sf"/>
</dbReference>
<reference evidence="2" key="1">
    <citation type="submission" date="2023-10" db="EMBL/GenBank/DDBJ databases">
        <authorList>
            <person name="Chen Y."/>
            <person name="Shah S."/>
            <person name="Dougan E. K."/>
            <person name="Thang M."/>
            <person name="Chan C."/>
        </authorList>
    </citation>
    <scope>NUCLEOTIDE SEQUENCE [LARGE SCALE GENOMIC DNA]</scope>
</reference>
<gene>
    <name evidence="2" type="ORF">PCOR1329_LOCUS49633</name>
</gene>
<evidence type="ECO:0000313" key="2">
    <source>
        <dbReference type="EMBL" id="CAK0860752.1"/>
    </source>
</evidence>
<dbReference type="CDD" id="cd00060">
    <property type="entry name" value="FHA"/>
    <property type="match status" value="1"/>
</dbReference>
<keyword evidence="3" id="KW-1185">Reference proteome</keyword>
<organism evidence="2 3">
    <name type="scientific">Prorocentrum cordatum</name>
    <dbReference type="NCBI Taxonomy" id="2364126"/>
    <lineage>
        <taxon>Eukaryota</taxon>
        <taxon>Sar</taxon>
        <taxon>Alveolata</taxon>
        <taxon>Dinophyceae</taxon>
        <taxon>Prorocentrales</taxon>
        <taxon>Prorocentraceae</taxon>
        <taxon>Prorocentrum</taxon>
    </lineage>
</organism>
<evidence type="ECO:0000256" key="1">
    <source>
        <dbReference type="SAM" id="MobiDB-lite"/>
    </source>
</evidence>
<feature type="region of interest" description="Disordered" evidence="1">
    <location>
        <begin position="38"/>
        <end position="70"/>
    </location>
</feature>
<dbReference type="SUPFAM" id="SSF49562">
    <property type="entry name" value="C2 domain (Calcium/lipid-binding domain, CaLB)"/>
    <property type="match status" value="1"/>
</dbReference>
<comment type="caution">
    <text evidence="2">The sequence shown here is derived from an EMBL/GenBank/DDBJ whole genome shotgun (WGS) entry which is preliminary data.</text>
</comment>
<name>A0ABN9UN25_9DINO</name>
<dbReference type="EMBL" id="CAUYUJ010016009">
    <property type="protein sequence ID" value="CAK0860752.1"/>
    <property type="molecule type" value="Genomic_DNA"/>
</dbReference>
<evidence type="ECO:0000313" key="3">
    <source>
        <dbReference type="Proteomes" id="UP001189429"/>
    </source>
</evidence>
<evidence type="ECO:0008006" key="4">
    <source>
        <dbReference type="Google" id="ProtNLM"/>
    </source>
</evidence>
<dbReference type="Proteomes" id="UP001189429">
    <property type="component" value="Unassembled WGS sequence"/>
</dbReference>
<proteinExistence type="predicted"/>
<sequence length="660" mass="71230">MCVAVALASFGRPAACPGAPAVKRWSVGGCLRRPRRAWPRSQNSSRCGKITTGGFSRLSASGGPELPGLGTRKIRTERQKFMCMALPILQGPWLHSGRPRHGGLRKRRSPPRTPHEWRGLLGAVLVHTPRAEAPSTAPRGVLSCLVSGPRRVGRFCSKATASLLPSVPPLFFSSLPPLAVASPINPAPSDGGPAIVSELLGSCTLDHTSFQTGGFEGKLELDADDGIPATLEVKVLVVAYPPPPDDARRLFVKVCSGNELPYIEGNAFCKVLIPGREGEMVTRIGGHQLSDPMWNEENEMQGYQPGDSLKFEIFDYVAGGSAASNNHKLVATADLGGTFYPAGYEGPLPLTCAGGDEGGEGATLEIAVEVFIPPPQDPGKHVTLQDRQPVPFQLRSLETGRVHKLCAYTQVGRSRRELDPTLDLVLDNPGIQDVSRQHAVIKAWQGADASSWHVRAYSTSAFEGYAQSENGGHAGGGTCVDGLPVMDHVGSPLEPTSVLRFGLRELWTLERSAVLERSQAAEIACRRARNMEEDDPMLRRQVPIDTLTVLSALRGCADWASIVRVCLESIGEQDEPPCADAISVRDECGCLVRRHVAETIEEQEAYDVEGQLRGDIVLGASLELRLSSDPRLLGPLLQHLDRDREQLADDKDRELDGVLL</sequence>
<accession>A0ABN9UN25</accession>
<protein>
    <recommendedName>
        <fullName evidence="4">C2 domain-containing protein</fullName>
    </recommendedName>
</protein>